<evidence type="ECO:0000313" key="1">
    <source>
        <dbReference type="EMBL" id="ATA89408.1"/>
    </source>
</evidence>
<accession>A0A250FZ96</accession>
<evidence type="ECO:0000313" key="2">
    <source>
        <dbReference type="Proteomes" id="UP000217348"/>
    </source>
</evidence>
<protein>
    <submittedName>
        <fullName evidence="1">Uncharacterized protein</fullName>
    </submittedName>
</protein>
<dbReference type="AlphaFoldDB" id="A0A250FZ96"/>
<proteinExistence type="predicted"/>
<dbReference type="EMBL" id="CP022387">
    <property type="protein sequence ID" value="ATA89408.1"/>
    <property type="molecule type" value="Genomic_DNA"/>
</dbReference>
<reference evidence="2" key="1">
    <citation type="submission" date="2017-06" db="EMBL/GenBank/DDBJ databases">
        <title>Capnocytophaga spp. assemblies.</title>
        <authorList>
            <person name="Gulvik C.A."/>
        </authorList>
    </citation>
    <scope>NUCLEOTIDE SEQUENCE [LARGE SCALE GENOMIC DNA]</scope>
    <source>
        <strain evidence="2">H2177</strain>
    </source>
</reference>
<gene>
    <name evidence="1" type="ORF">CGC58_06510</name>
</gene>
<name>A0A250FZ96_9FLAO</name>
<sequence>MRNLFISKKMIEIESDRMSVCMADDMYKHNIFSEFPENISMEVLINKLLEIHPLTKHWAVWAGNHETHIHIKDIDGNWLIDKKMTIKKFFRDVDKYVYFYR</sequence>
<organism evidence="1 2">
    <name type="scientific">Capnocytophaga stomatis</name>
    <dbReference type="NCBI Taxonomy" id="1848904"/>
    <lineage>
        <taxon>Bacteria</taxon>
        <taxon>Pseudomonadati</taxon>
        <taxon>Bacteroidota</taxon>
        <taxon>Flavobacteriia</taxon>
        <taxon>Flavobacteriales</taxon>
        <taxon>Flavobacteriaceae</taxon>
        <taxon>Capnocytophaga</taxon>
    </lineage>
</organism>
<dbReference type="Proteomes" id="UP000217348">
    <property type="component" value="Chromosome"/>
</dbReference>
<dbReference type="KEGG" id="csto:CGC58_06510"/>